<evidence type="ECO:0000313" key="1">
    <source>
        <dbReference type="EMBL" id="MDC7226405.1"/>
    </source>
</evidence>
<dbReference type="InterPro" id="IPR046170">
    <property type="entry name" value="DUF6172"/>
</dbReference>
<dbReference type="Pfam" id="PF19669">
    <property type="entry name" value="DUF6172"/>
    <property type="match status" value="1"/>
</dbReference>
<reference evidence="1 2" key="1">
    <citation type="submission" date="2022-12" db="EMBL/GenBank/DDBJ databases">
        <title>Metagenome assembled genome from gulf of manar.</title>
        <authorList>
            <person name="Kohli P."/>
            <person name="Pk S."/>
            <person name="Venkata Ramana C."/>
            <person name="Sasikala C."/>
        </authorList>
    </citation>
    <scope>NUCLEOTIDE SEQUENCE [LARGE SCALE GENOMIC DNA]</scope>
    <source>
        <strain evidence="1">JB008</strain>
    </source>
</reference>
<comment type="caution">
    <text evidence="1">The sequence shown here is derived from an EMBL/GenBank/DDBJ whole genome shotgun (WGS) entry which is preliminary data.</text>
</comment>
<name>A0AAJ1IBW3_9SPIO</name>
<proteinExistence type="predicted"/>
<sequence>MKKTFSLTDPKRNPDRMLDAAKYKIRKYLKREQKKTLPDGFDYWDFDCRYGQTEKDAEIIHVSAINKNIDKVCEQKLSSFYLEILAKPVKRKNKPG</sequence>
<gene>
    <name evidence="1" type="ORF">PQJ61_06545</name>
</gene>
<evidence type="ECO:0000313" key="2">
    <source>
        <dbReference type="Proteomes" id="UP001221217"/>
    </source>
</evidence>
<accession>A0AAJ1IBW3</accession>
<dbReference type="Proteomes" id="UP001221217">
    <property type="component" value="Unassembled WGS sequence"/>
</dbReference>
<protein>
    <submittedName>
        <fullName evidence="1">DUF6172 family protein</fullName>
    </submittedName>
</protein>
<dbReference type="AlphaFoldDB" id="A0AAJ1IBW3"/>
<dbReference type="EMBL" id="JAQQAL010000011">
    <property type="protein sequence ID" value="MDC7226405.1"/>
    <property type="molecule type" value="Genomic_DNA"/>
</dbReference>
<organism evidence="1 2">
    <name type="scientific">Candidatus Thalassospirochaeta sargassi</name>
    <dbReference type="NCBI Taxonomy" id="3119039"/>
    <lineage>
        <taxon>Bacteria</taxon>
        <taxon>Pseudomonadati</taxon>
        <taxon>Spirochaetota</taxon>
        <taxon>Spirochaetia</taxon>
        <taxon>Spirochaetales</taxon>
        <taxon>Spirochaetaceae</taxon>
        <taxon>Candidatus Thalassospirochaeta</taxon>
    </lineage>
</organism>